<dbReference type="OrthoDB" id="9906983at2759"/>
<dbReference type="PROSITE" id="PS50994">
    <property type="entry name" value="INTEGRASE"/>
    <property type="match status" value="1"/>
</dbReference>
<dbReference type="Gene3D" id="3.30.420.10">
    <property type="entry name" value="Ribonuclease H-like superfamily/Ribonuclease H"/>
    <property type="match status" value="1"/>
</dbReference>
<dbReference type="InterPro" id="IPR050951">
    <property type="entry name" value="Retrovirus_Pol_polyprotein"/>
</dbReference>
<sequence>LHQRTHWGIQGLCDQFLQEYLCLGVYPIAKSVTKGCIVCQRVNQKVMRKSERGGRDLAIRPFQAIQIDFTEMPQTQTYKHILVIIDHLTHWVEAYPTRKETADVVIQILLEEIIPRYGIVNVIDSDRGPHFSAEVLQQVMKALNVKWELHVPWHPQSSGRVERVNKTLKNVLTKLIEETKLNWVKCLPVALLRIRTRPRADLGVSPYEMLFGLPFLTSQFGVASYQEGEGAVYQYLKTISKTLTELRQRGYIPQTPPLDSPAHKFQVGDWVLIKSWNS</sequence>
<keyword evidence="3" id="KW-1185">Reference proteome</keyword>
<dbReference type="EMBL" id="VZTK01158084">
    <property type="protein sequence ID" value="NXX24090.1"/>
    <property type="molecule type" value="Genomic_DNA"/>
</dbReference>
<feature type="non-terminal residue" evidence="2">
    <location>
        <position position="278"/>
    </location>
</feature>
<dbReference type="AlphaFoldDB" id="A0A7L4HIB1"/>
<gene>
    <name evidence="2" type="primary">Ty3bi</name>
    <name evidence="2" type="ORF">PODSTR_R14989</name>
</gene>
<comment type="caution">
    <text evidence="2">The sequence shown here is derived from an EMBL/GenBank/DDBJ whole genome shotgun (WGS) entry which is preliminary data.</text>
</comment>
<evidence type="ECO:0000259" key="1">
    <source>
        <dbReference type="PROSITE" id="PS50994"/>
    </source>
</evidence>
<dbReference type="PANTHER" id="PTHR37984">
    <property type="entry name" value="PROTEIN CBG26694"/>
    <property type="match status" value="1"/>
</dbReference>
<dbReference type="Pfam" id="PF00665">
    <property type="entry name" value="rve"/>
    <property type="match status" value="1"/>
</dbReference>
<dbReference type="InterPro" id="IPR012337">
    <property type="entry name" value="RNaseH-like_sf"/>
</dbReference>
<reference evidence="2 3" key="1">
    <citation type="submission" date="2020-02" db="EMBL/GenBank/DDBJ databases">
        <title>Bird 10,000 Genomes (B10K) Project - Family phase.</title>
        <authorList>
            <person name="Zhang G."/>
        </authorList>
    </citation>
    <scope>NUCLEOTIDE SEQUENCE [LARGE SCALE GENOMIC DNA]</scope>
    <source>
        <strain evidence="2">B10K-DU-001-40</strain>
        <tissue evidence="2">Muscle</tissue>
    </source>
</reference>
<evidence type="ECO:0000313" key="2">
    <source>
        <dbReference type="EMBL" id="NXX24090.1"/>
    </source>
</evidence>
<feature type="domain" description="Integrase catalytic" evidence="1">
    <location>
        <begin position="57"/>
        <end position="214"/>
    </location>
</feature>
<dbReference type="Proteomes" id="UP000584326">
    <property type="component" value="Unassembled WGS sequence"/>
</dbReference>
<name>A0A7L4HIB1_PODST</name>
<dbReference type="GO" id="GO:0003676">
    <property type="term" value="F:nucleic acid binding"/>
    <property type="evidence" value="ECO:0007669"/>
    <property type="project" value="InterPro"/>
</dbReference>
<dbReference type="SUPFAM" id="SSF53098">
    <property type="entry name" value="Ribonuclease H-like"/>
    <property type="match status" value="1"/>
</dbReference>
<organism evidence="2 3">
    <name type="scientific">Podargus strigoides</name>
    <name type="common">Tawny frogmouth</name>
    <name type="synonym">Caprimulgus strigoides</name>
    <dbReference type="NCBI Taxonomy" id="8905"/>
    <lineage>
        <taxon>Eukaryota</taxon>
        <taxon>Metazoa</taxon>
        <taxon>Chordata</taxon>
        <taxon>Craniata</taxon>
        <taxon>Vertebrata</taxon>
        <taxon>Euteleostomi</taxon>
        <taxon>Archelosauria</taxon>
        <taxon>Archosauria</taxon>
        <taxon>Dinosauria</taxon>
        <taxon>Saurischia</taxon>
        <taxon>Theropoda</taxon>
        <taxon>Coelurosauria</taxon>
        <taxon>Aves</taxon>
        <taxon>Neognathae</taxon>
        <taxon>Neoaves</taxon>
        <taxon>Strisores</taxon>
        <taxon>Caprimulgiformes</taxon>
        <taxon>Podargidae</taxon>
        <taxon>Podargus</taxon>
    </lineage>
</organism>
<dbReference type="GO" id="GO:0015074">
    <property type="term" value="P:DNA integration"/>
    <property type="evidence" value="ECO:0007669"/>
    <property type="project" value="InterPro"/>
</dbReference>
<evidence type="ECO:0000313" key="3">
    <source>
        <dbReference type="Proteomes" id="UP000584326"/>
    </source>
</evidence>
<protein>
    <submittedName>
        <fullName evidence="2">YI31B protein</fullName>
    </submittedName>
</protein>
<dbReference type="InterPro" id="IPR001584">
    <property type="entry name" value="Integrase_cat-core"/>
</dbReference>
<proteinExistence type="predicted"/>
<dbReference type="PANTHER" id="PTHR37984:SF5">
    <property type="entry name" value="PROTEIN NYNRIN-LIKE"/>
    <property type="match status" value="1"/>
</dbReference>
<feature type="non-terminal residue" evidence="2">
    <location>
        <position position="1"/>
    </location>
</feature>
<accession>A0A7L4HIB1</accession>
<dbReference type="Gene3D" id="1.10.340.70">
    <property type="match status" value="1"/>
</dbReference>
<dbReference type="InterPro" id="IPR036397">
    <property type="entry name" value="RNaseH_sf"/>
</dbReference>